<gene>
    <name evidence="1" type="ORF">S1361_06375</name>
</gene>
<accession>A0ABX7TJX3</accession>
<evidence type="ECO:0000313" key="2">
    <source>
        <dbReference type="Proteomes" id="UP000663908"/>
    </source>
</evidence>
<organism evidence="1 2">
    <name type="scientific">Streptomyces cyanogenus</name>
    <dbReference type="NCBI Taxonomy" id="80860"/>
    <lineage>
        <taxon>Bacteria</taxon>
        <taxon>Bacillati</taxon>
        <taxon>Actinomycetota</taxon>
        <taxon>Actinomycetes</taxon>
        <taxon>Kitasatosporales</taxon>
        <taxon>Streptomycetaceae</taxon>
        <taxon>Streptomyces</taxon>
    </lineage>
</organism>
<dbReference type="EMBL" id="CP071839">
    <property type="protein sequence ID" value="QTD96970.1"/>
    <property type="molecule type" value="Genomic_DNA"/>
</dbReference>
<protein>
    <submittedName>
        <fullName evidence="1">Uncharacterized protein</fullName>
    </submittedName>
</protein>
<evidence type="ECO:0000313" key="1">
    <source>
        <dbReference type="EMBL" id="QTD96970.1"/>
    </source>
</evidence>
<name>A0ABX7TJX3_STRCY</name>
<dbReference type="RefSeq" id="WP_208030862.1">
    <property type="nucleotide sequence ID" value="NZ_CP071839.1"/>
</dbReference>
<dbReference type="Proteomes" id="UP000663908">
    <property type="component" value="Chromosome"/>
</dbReference>
<reference evidence="1 2" key="1">
    <citation type="submission" date="2021-03" db="EMBL/GenBank/DDBJ databases">
        <title>Complete genome sequence of Streptomyces cyanogenus S136, producer of anticancer angucycline landomycin A.</title>
        <authorList>
            <person name="Hrab P."/>
            <person name="Ruckert C."/>
            <person name="Busche T."/>
            <person name="Ostash I."/>
            <person name="Kalinowski J."/>
            <person name="Fedorenko V."/>
            <person name="Yushchuk O."/>
            <person name="Ostash B."/>
        </authorList>
    </citation>
    <scope>NUCLEOTIDE SEQUENCE [LARGE SCALE GENOMIC DNA]</scope>
    <source>
        <strain evidence="1 2">S136</strain>
    </source>
</reference>
<proteinExistence type="predicted"/>
<keyword evidence="2" id="KW-1185">Reference proteome</keyword>
<sequence>MTALVTNVVPNAGLDIGSLPVAATNGDTAACGSGTFLYVKNTNASACTVTLTTPGQIDGRLAVADSTFSVAANTGIGVIPLIYNLYADPTTGLATITYSVTSGVSVAVVRVP</sequence>